<evidence type="ECO:0000313" key="8">
    <source>
        <dbReference type="Proteomes" id="UP001345219"/>
    </source>
</evidence>
<evidence type="ECO:0000256" key="4">
    <source>
        <dbReference type="ARBA" id="ARBA00022989"/>
    </source>
</evidence>
<keyword evidence="4 6" id="KW-1133">Transmembrane helix</keyword>
<feature type="transmembrane region" description="Helical" evidence="6">
    <location>
        <begin position="6"/>
        <end position="23"/>
    </location>
</feature>
<comment type="subcellular location">
    <subcellularLocation>
        <location evidence="1">Membrane</location>
        <topology evidence="1">Multi-pass membrane protein</topology>
    </subcellularLocation>
</comment>
<gene>
    <name evidence="7" type="ORF">SAY87_005136</name>
</gene>
<reference evidence="7 8" key="1">
    <citation type="journal article" date="2023" name="Hortic Res">
        <title>Pangenome of water caltrop reveals structural variations and asymmetric subgenome divergence after allopolyploidization.</title>
        <authorList>
            <person name="Zhang X."/>
            <person name="Chen Y."/>
            <person name="Wang L."/>
            <person name="Yuan Y."/>
            <person name="Fang M."/>
            <person name="Shi L."/>
            <person name="Lu R."/>
            <person name="Comes H.P."/>
            <person name="Ma Y."/>
            <person name="Chen Y."/>
            <person name="Huang G."/>
            <person name="Zhou Y."/>
            <person name="Zheng Z."/>
            <person name="Qiu Y."/>
        </authorList>
    </citation>
    <scope>NUCLEOTIDE SEQUENCE [LARGE SCALE GENOMIC DNA]</scope>
    <source>
        <tissue evidence="7">Roots</tissue>
    </source>
</reference>
<feature type="transmembrane region" description="Helical" evidence="6">
    <location>
        <begin position="183"/>
        <end position="201"/>
    </location>
</feature>
<keyword evidence="3 6" id="KW-0812">Transmembrane</keyword>
<dbReference type="PANTHER" id="PTHR47830">
    <property type="entry name" value="OS11G0534100 PROTEIN"/>
    <property type="match status" value="1"/>
</dbReference>
<feature type="transmembrane region" description="Helical" evidence="6">
    <location>
        <begin position="119"/>
        <end position="140"/>
    </location>
</feature>
<comment type="similarity">
    <text evidence="2">Belongs to the TMEM45 family.</text>
</comment>
<dbReference type="AlphaFoldDB" id="A0AAN7K2E7"/>
<evidence type="ECO:0000256" key="5">
    <source>
        <dbReference type="ARBA" id="ARBA00023136"/>
    </source>
</evidence>
<evidence type="ECO:0000256" key="3">
    <source>
        <dbReference type="ARBA" id="ARBA00022692"/>
    </source>
</evidence>
<dbReference type="Pfam" id="PF04819">
    <property type="entry name" value="DUF716"/>
    <property type="match status" value="1"/>
</dbReference>
<comment type="caution">
    <text evidence="7">The sequence shown here is derived from an EMBL/GenBank/DDBJ whole genome shotgun (WGS) entry which is preliminary data.</text>
</comment>
<feature type="transmembrane region" description="Helical" evidence="6">
    <location>
        <begin position="244"/>
        <end position="268"/>
    </location>
</feature>
<evidence type="ECO:0000313" key="7">
    <source>
        <dbReference type="EMBL" id="KAK4760243.1"/>
    </source>
</evidence>
<protein>
    <recommendedName>
        <fullName evidence="9">Plant viral-response family protein</fullName>
    </recommendedName>
</protein>
<name>A0AAN7K2E7_9MYRT</name>
<evidence type="ECO:0000256" key="6">
    <source>
        <dbReference type="SAM" id="Phobius"/>
    </source>
</evidence>
<keyword evidence="8" id="KW-1185">Reference proteome</keyword>
<dbReference type="Proteomes" id="UP001345219">
    <property type="component" value="Chromosome 5"/>
</dbReference>
<feature type="transmembrane region" description="Helical" evidence="6">
    <location>
        <begin position="57"/>
        <end position="74"/>
    </location>
</feature>
<dbReference type="EMBL" id="JAXIOK010000010">
    <property type="protein sequence ID" value="KAK4760243.1"/>
    <property type="molecule type" value="Genomic_DNA"/>
</dbReference>
<accession>A0AAN7K2E7</accession>
<evidence type="ECO:0008006" key="9">
    <source>
        <dbReference type="Google" id="ProtNLM"/>
    </source>
</evidence>
<feature type="transmembrane region" description="Helical" evidence="6">
    <location>
        <begin position="94"/>
        <end position="112"/>
    </location>
</feature>
<dbReference type="PANTHER" id="PTHR47830:SF1">
    <property type="entry name" value="OS11G0534100 PROTEIN"/>
    <property type="match status" value="1"/>
</dbReference>
<dbReference type="InterPro" id="IPR006904">
    <property type="entry name" value="DUF716"/>
</dbReference>
<feature type="transmembrane region" description="Helical" evidence="6">
    <location>
        <begin position="160"/>
        <end position="178"/>
    </location>
</feature>
<dbReference type="GO" id="GO:0016020">
    <property type="term" value="C:membrane"/>
    <property type="evidence" value="ECO:0007669"/>
    <property type="project" value="UniProtKB-SubCell"/>
</dbReference>
<evidence type="ECO:0000256" key="2">
    <source>
        <dbReference type="ARBA" id="ARBA00006948"/>
    </source>
</evidence>
<sequence length="307" mass="32854">MAALMYHLFSSASLVSLGLYHLISAARSHLKSPQSYSARPYHPLPLHNRPFLRHLQLYLLIICLLIAAAVQAASSTTFDPLVKGNSPVHRFTSLHSAAILLLFLIVSLSILLSDSLLSLFPPIPTDLVFALASAAFYLQYSASSSAAAAQTSDLEGKCDSISSLISAFSALLCLALAVNTKLFIADFGLGASICLQGLWVLQTGLSLYVEAFIPEGCHRLLDVASGVESSTKCDLDESKLRALAILDLVFAVHVMFVMITVLSIYAAVAKGVGARKLGSYEALPITGDRDRDTNSHIQMKSLTGTQA</sequence>
<keyword evidence="5 6" id="KW-0472">Membrane</keyword>
<proteinExistence type="inferred from homology"/>
<organism evidence="7 8">
    <name type="scientific">Trapa incisa</name>
    <dbReference type="NCBI Taxonomy" id="236973"/>
    <lineage>
        <taxon>Eukaryota</taxon>
        <taxon>Viridiplantae</taxon>
        <taxon>Streptophyta</taxon>
        <taxon>Embryophyta</taxon>
        <taxon>Tracheophyta</taxon>
        <taxon>Spermatophyta</taxon>
        <taxon>Magnoliopsida</taxon>
        <taxon>eudicotyledons</taxon>
        <taxon>Gunneridae</taxon>
        <taxon>Pentapetalae</taxon>
        <taxon>rosids</taxon>
        <taxon>malvids</taxon>
        <taxon>Myrtales</taxon>
        <taxon>Lythraceae</taxon>
        <taxon>Trapa</taxon>
    </lineage>
</organism>
<evidence type="ECO:0000256" key="1">
    <source>
        <dbReference type="ARBA" id="ARBA00004141"/>
    </source>
</evidence>